<keyword evidence="1" id="KW-1133">Transmembrane helix</keyword>
<organism evidence="2 3">
    <name type="scientific">Flavobacterium johnsoniae (strain ATCC 17061 / DSM 2064 / JCM 8514 / BCRC 14874 / CCUG 350202 / NBRC 14942 / NCIMB 11054 / UW101)</name>
    <name type="common">Cytophaga johnsonae</name>
    <dbReference type="NCBI Taxonomy" id="376686"/>
    <lineage>
        <taxon>Bacteria</taxon>
        <taxon>Pseudomonadati</taxon>
        <taxon>Bacteroidota</taxon>
        <taxon>Flavobacteriia</taxon>
        <taxon>Flavobacteriales</taxon>
        <taxon>Flavobacteriaceae</taxon>
        <taxon>Flavobacterium</taxon>
    </lineage>
</organism>
<sequence length="169" mass="19767">MADQQLDELIYTSRRPLWHFLLALPLYIFTVLMSFKMFALFYSKDIMNGLKFTTAVFLMFVCAAGLTFTKRVYTNSVTKTVRFTFTLFRIPLCKDTIFKDVLYVSIYKNYTDRDYEVQIWFSEIEKKSVSVHLNIQTAFNLASKIANGLLVDLLDATEKGNFKWIEKAK</sequence>
<keyword evidence="3" id="KW-1185">Reference proteome</keyword>
<dbReference type="RefSeq" id="WP_012022904.1">
    <property type="nucleotide sequence ID" value="NC_009441.1"/>
</dbReference>
<dbReference type="OrthoDB" id="1200950at2"/>
<keyword evidence="1" id="KW-0812">Transmembrane</keyword>
<proteinExistence type="predicted"/>
<dbReference type="KEGG" id="fjo:Fjoh_0816"/>
<dbReference type="STRING" id="376686.Fjoh_0816"/>
<feature type="transmembrane region" description="Helical" evidence="1">
    <location>
        <begin position="49"/>
        <end position="68"/>
    </location>
</feature>
<evidence type="ECO:0000256" key="1">
    <source>
        <dbReference type="SAM" id="Phobius"/>
    </source>
</evidence>
<dbReference type="EMBL" id="CP000685">
    <property type="protein sequence ID" value="ABQ03850.1"/>
    <property type="molecule type" value="Genomic_DNA"/>
</dbReference>
<name>A5FLR8_FLAJ1</name>
<gene>
    <name evidence="2" type="ordered locus">Fjoh_0816</name>
</gene>
<reference evidence="2 3" key="1">
    <citation type="journal article" date="2009" name="Appl. Environ. Microbiol.">
        <title>Novel features of the polysaccharide-digesting gliding bacterium Flavobacterium johnsoniae as revealed by genome sequence analysis.</title>
        <authorList>
            <person name="McBride M.J."/>
            <person name="Xie G."/>
            <person name="Martens E.C."/>
            <person name="Lapidus A."/>
            <person name="Henrissat B."/>
            <person name="Rhodes R.G."/>
            <person name="Goltsman E."/>
            <person name="Wang W."/>
            <person name="Xu J."/>
            <person name="Hunnicutt D.W."/>
            <person name="Staroscik A.M."/>
            <person name="Hoover T.R."/>
            <person name="Cheng Y.Q."/>
            <person name="Stein J.L."/>
        </authorList>
    </citation>
    <scope>NUCLEOTIDE SEQUENCE [LARGE SCALE GENOMIC DNA]</scope>
    <source>
        <strain evidence="3">ATCC 17061 / DSM 2064 / JCM 8514 / BCRC 14874 / CCUG 350202 / NBRC 14942 / NCIMB 11054 / UW101</strain>
    </source>
</reference>
<dbReference type="HOGENOM" id="CLU_133166_0_0_10"/>
<dbReference type="GeneID" id="31763686"/>
<dbReference type="Proteomes" id="UP000006694">
    <property type="component" value="Chromosome"/>
</dbReference>
<dbReference type="AlphaFoldDB" id="A5FLR8"/>
<keyword evidence="1" id="KW-0472">Membrane</keyword>
<protein>
    <submittedName>
        <fullName evidence="2">Uncharacterized protein</fullName>
    </submittedName>
</protein>
<feature type="transmembrane region" description="Helical" evidence="1">
    <location>
        <begin position="20"/>
        <end position="42"/>
    </location>
</feature>
<evidence type="ECO:0000313" key="2">
    <source>
        <dbReference type="EMBL" id="ABQ03850.1"/>
    </source>
</evidence>
<accession>A5FLR8</accession>
<evidence type="ECO:0000313" key="3">
    <source>
        <dbReference type="Proteomes" id="UP000006694"/>
    </source>
</evidence>